<dbReference type="EMBL" id="FWXV01000014">
    <property type="protein sequence ID" value="SMD26437.1"/>
    <property type="molecule type" value="Genomic_DNA"/>
</dbReference>
<evidence type="ECO:0000256" key="1">
    <source>
        <dbReference type="SAM" id="SignalP"/>
    </source>
</evidence>
<dbReference type="AlphaFoldDB" id="A0A1Y5Y6U9"/>
<keyword evidence="3" id="KW-1185">Reference proteome</keyword>
<sequence length="248" mass="28110">MDRRTLLRVSAASLATGMFLPNVAFADPTFPDVPNMLGDRKANEFWYEFDNVALFDASPEMLAAYDAINNYTGGPDFFTFTLLNRWLEAIASPGYPHTYTDYVTPIREPLQVISGVQLSVMDKYYRPYSREIVDAYAYFGQGVLFDPRRTDFEAEVHTMDGDPPIGYHVWYAIQRAMMLLGIDTARWVRISPLVGFAWALQSIAKPNHRSPNPGLPMAQVNRLAAQWLPKSVNKLDQDFRSTPYPPGI</sequence>
<gene>
    <name evidence="2" type="ORF">SAMN05661093_10020</name>
</gene>
<keyword evidence="1" id="KW-0732">Signal</keyword>
<dbReference type="OrthoDB" id="4109671at2"/>
<evidence type="ECO:0000313" key="2">
    <source>
        <dbReference type="EMBL" id="SMD26437.1"/>
    </source>
</evidence>
<evidence type="ECO:0000313" key="3">
    <source>
        <dbReference type="Proteomes" id="UP000192674"/>
    </source>
</evidence>
<feature type="signal peptide" evidence="1">
    <location>
        <begin position="1"/>
        <end position="26"/>
    </location>
</feature>
<dbReference type="Proteomes" id="UP000192674">
    <property type="component" value="Unassembled WGS sequence"/>
</dbReference>
<name>A0A1Y5Y6U9_KIBAR</name>
<protein>
    <recommendedName>
        <fullName evidence="4">Tat pathway signal sequence domain protein</fullName>
    </recommendedName>
</protein>
<accession>A0A1Y5Y6U9</accession>
<evidence type="ECO:0008006" key="4">
    <source>
        <dbReference type="Google" id="ProtNLM"/>
    </source>
</evidence>
<feature type="chain" id="PRO_5012464208" description="Tat pathway signal sequence domain protein" evidence="1">
    <location>
        <begin position="27"/>
        <end position="248"/>
    </location>
</feature>
<reference evidence="2 3" key="1">
    <citation type="submission" date="2017-04" db="EMBL/GenBank/DDBJ databases">
        <authorList>
            <person name="Afonso C.L."/>
            <person name="Miller P.J."/>
            <person name="Scott M.A."/>
            <person name="Spackman E."/>
            <person name="Goraichik I."/>
            <person name="Dimitrov K.M."/>
            <person name="Suarez D.L."/>
            <person name="Swayne D.E."/>
        </authorList>
    </citation>
    <scope>NUCLEOTIDE SEQUENCE [LARGE SCALE GENOMIC DNA]</scope>
    <source>
        <strain evidence="2 3">DSM 43828</strain>
    </source>
</reference>
<organism evidence="2 3">
    <name type="scientific">Kibdelosporangium aridum</name>
    <dbReference type="NCBI Taxonomy" id="2030"/>
    <lineage>
        <taxon>Bacteria</taxon>
        <taxon>Bacillati</taxon>
        <taxon>Actinomycetota</taxon>
        <taxon>Actinomycetes</taxon>
        <taxon>Pseudonocardiales</taxon>
        <taxon>Pseudonocardiaceae</taxon>
        <taxon>Kibdelosporangium</taxon>
    </lineage>
</organism>
<proteinExistence type="predicted"/>